<organism evidence="2 3">
    <name type="scientific">Brassica napus</name>
    <name type="common">Rape</name>
    <dbReference type="NCBI Taxonomy" id="3708"/>
    <lineage>
        <taxon>Eukaryota</taxon>
        <taxon>Viridiplantae</taxon>
        <taxon>Streptophyta</taxon>
        <taxon>Embryophyta</taxon>
        <taxon>Tracheophyta</taxon>
        <taxon>Spermatophyta</taxon>
        <taxon>Magnoliopsida</taxon>
        <taxon>eudicotyledons</taxon>
        <taxon>Gunneridae</taxon>
        <taxon>Pentapetalae</taxon>
        <taxon>rosids</taxon>
        <taxon>malvids</taxon>
        <taxon>Brassicales</taxon>
        <taxon>Brassicaceae</taxon>
        <taxon>Brassiceae</taxon>
        <taxon>Brassica</taxon>
    </lineage>
</organism>
<keyword evidence="3" id="KW-1185">Reference proteome</keyword>
<feature type="compositionally biased region" description="Polar residues" evidence="1">
    <location>
        <begin position="176"/>
        <end position="189"/>
    </location>
</feature>
<feature type="compositionally biased region" description="Low complexity" evidence="1">
    <location>
        <begin position="135"/>
        <end position="158"/>
    </location>
</feature>
<comment type="caution">
    <text evidence="2">The sequence shown here is derived from an EMBL/GenBank/DDBJ whole genome shotgun (WGS) entry which is preliminary data.</text>
</comment>
<accession>A0ABQ8DNW6</accession>
<dbReference type="Proteomes" id="UP000824890">
    <property type="component" value="Unassembled WGS sequence"/>
</dbReference>
<gene>
    <name evidence="2" type="ORF">HID58_015917</name>
</gene>
<dbReference type="EMBL" id="JAGKQM010000004">
    <property type="protein sequence ID" value="KAH0930190.1"/>
    <property type="molecule type" value="Genomic_DNA"/>
</dbReference>
<evidence type="ECO:0000313" key="3">
    <source>
        <dbReference type="Proteomes" id="UP000824890"/>
    </source>
</evidence>
<evidence type="ECO:0000313" key="2">
    <source>
        <dbReference type="EMBL" id="KAH0930190.1"/>
    </source>
</evidence>
<reference evidence="2 3" key="1">
    <citation type="submission" date="2021-05" db="EMBL/GenBank/DDBJ databases">
        <title>Genome Assembly of Synthetic Allotetraploid Brassica napus Reveals Homoeologous Exchanges between Subgenomes.</title>
        <authorList>
            <person name="Davis J.T."/>
        </authorList>
    </citation>
    <scope>NUCLEOTIDE SEQUENCE [LARGE SCALE GENOMIC DNA]</scope>
    <source>
        <strain evidence="3">cv. Da-Ae</strain>
        <tissue evidence="2">Seedling</tissue>
    </source>
</reference>
<feature type="non-terminal residue" evidence="2">
    <location>
        <position position="1"/>
    </location>
</feature>
<proteinExistence type="predicted"/>
<feature type="compositionally biased region" description="Basic and acidic residues" evidence="1">
    <location>
        <begin position="76"/>
        <end position="85"/>
    </location>
</feature>
<evidence type="ECO:0000256" key="1">
    <source>
        <dbReference type="SAM" id="MobiDB-lite"/>
    </source>
</evidence>
<sequence>LSSPTTALSISTPSVTLAVEQTPITILGESETHGVSPLEIVQPVTNPEDKDTTMGEAPAFNPLDPSDLTASPMVELVEKAPEKIPRASPSEVPPGPRLEQVLPAGDSACEAPVDLGPSPPSNHAVEPSPNSDQFSDPISLDPDGSIISPPSSPRSPSSPRAPSPFDPNGLHPFSPPSSDSTSVPFNNDNPIPHPAKITHLLALPAVHHPRPVKTRSPKNLLPHFTTESKFPLILGPQTPKTTLSMIAQTLLKFLCVSLPAAANSRRALVPTHLEQERYPKTSNSCLVDVTEPEPN</sequence>
<feature type="region of interest" description="Disordered" evidence="1">
    <location>
        <begin position="28"/>
        <end position="191"/>
    </location>
</feature>
<name>A0ABQ8DNW6_BRANA</name>
<protein>
    <submittedName>
        <fullName evidence="2">Uncharacterized protein</fullName>
    </submittedName>
</protein>